<proteinExistence type="predicted"/>
<feature type="compositionally biased region" description="Low complexity" evidence="2">
    <location>
        <begin position="191"/>
        <end position="201"/>
    </location>
</feature>
<organism evidence="3 4">
    <name type="scientific">Ralstonia pickettii</name>
    <name type="common">Burkholderia pickettii</name>
    <dbReference type="NCBI Taxonomy" id="329"/>
    <lineage>
        <taxon>Bacteria</taxon>
        <taxon>Pseudomonadati</taxon>
        <taxon>Pseudomonadota</taxon>
        <taxon>Betaproteobacteria</taxon>
        <taxon>Burkholderiales</taxon>
        <taxon>Burkholderiaceae</taxon>
        <taxon>Ralstonia</taxon>
    </lineage>
</organism>
<dbReference type="RefSeq" id="WP_154205481.1">
    <property type="nucleotide sequence ID" value="NZ_WJYN01000001.1"/>
</dbReference>
<name>A0A7X2HIZ1_RALPI</name>
<keyword evidence="1" id="KW-0175">Coiled coil</keyword>
<evidence type="ECO:0000313" key="4">
    <source>
        <dbReference type="Proteomes" id="UP000441032"/>
    </source>
</evidence>
<feature type="coiled-coil region" evidence="1">
    <location>
        <begin position="50"/>
        <end position="77"/>
    </location>
</feature>
<comment type="caution">
    <text evidence="3">The sequence shown here is derived from an EMBL/GenBank/DDBJ whole genome shotgun (WGS) entry which is preliminary data.</text>
</comment>
<feature type="compositionally biased region" description="Low complexity" evidence="2">
    <location>
        <begin position="100"/>
        <end position="130"/>
    </location>
</feature>
<dbReference type="InterPro" id="IPR018648">
    <property type="entry name" value="DUF2076"/>
</dbReference>
<feature type="compositionally biased region" description="Low complexity" evidence="2">
    <location>
        <begin position="212"/>
        <end position="224"/>
    </location>
</feature>
<feature type="region of interest" description="Disordered" evidence="2">
    <location>
        <begin position="83"/>
        <end position="130"/>
    </location>
</feature>
<evidence type="ECO:0000313" key="3">
    <source>
        <dbReference type="EMBL" id="MRS97346.1"/>
    </source>
</evidence>
<protein>
    <submittedName>
        <fullName evidence="3">DUF2076 family protein</fullName>
    </submittedName>
</protein>
<feature type="region of interest" description="Disordered" evidence="2">
    <location>
        <begin position="191"/>
        <end position="233"/>
    </location>
</feature>
<accession>A0A7X2HIZ1</accession>
<gene>
    <name evidence="3" type="ORF">GJQ57_01630</name>
</gene>
<dbReference type="EMBL" id="WJYN01000001">
    <property type="protein sequence ID" value="MRS97346.1"/>
    <property type="molecule type" value="Genomic_DNA"/>
</dbReference>
<reference evidence="3 4" key="1">
    <citation type="submission" date="2019-11" db="EMBL/GenBank/DDBJ databases">
        <title>Phenotypic characterization of an OXA-22 and OXA-60 co-producing Ralstonia pickettii clinical strain.</title>
        <authorList>
            <person name="He F."/>
        </authorList>
    </citation>
    <scope>NUCLEOTIDE SEQUENCE [LARGE SCALE GENOMIC DNA]</scope>
    <source>
        <strain evidence="3 4">PSLESD1</strain>
    </source>
</reference>
<evidence type="ECO:0000256" key="1">
    <source>
        <dbReference type="SAM" id="Coils"/>
    </source>
</evidence>
<dbReference type="Proteomes" id="UP000441032">
    <property type="component" value="Unassembled WGS sequence"/>
</dbReference>
<sequence>MSPQEQQALENFLGQLTQARVGAKDPQAEARILDAVARQPDAAYLLVQRAMLLDQALASAQAQIATLQNQLQAAQVGRNTSFMDSANNWGSHAGSPAPAPAYAPQQAAPSQMPQQAQQAQPAPAQPARSGFFSGGLGSTLGSVATTAAGVAGGALLFQGIENMFHHNSSGGGFFGQQPVMGGTTETVINNYYDSDSNGNSGATNTASRDDSLGLIDDSDLGGSDYSDDDSMLS</sequence>
<dbReference type="Pfam" id="PF09849">
    <property type="entry name" value="DUF2076"/>
    <property type="match status" value="1"/>
</dbReference>
<evidence type="ECO:0000256" key="2">
    <source>
        <dbReference type="SAM" id="MobiDB-lite"/>
    </source>
</evidence>
<dbReference type="AlphaFoldDB" id="A0A7X2HIZ1"/>